<dbReference type="InterPro" id="IPR037151">
    <property type="entry name" value="AlkB-like_sf"/>
</dbReference>
<evidence type="ECO:0000256" key="5">
    <source>
        <dbReference type="ARBA" id="ARBA00018485"/>
    </source>
</evidence>
<keyword evidence="7" id="KW-0223">Dioxygenase</keyword>
<evidence type="ECO:0000256" key="10">
    <source>
        <dbReference type="ARBA" id="ARBA00023157"/>
    </source>
</evidence>
<evidence type="ECO:0000256" key="15">
    <source>
        <dbReference type="SAM" id="MobiDB-lite"/>
    </source>
</evidence>
<keyword evidence="11" id="KW-0539">Nucleus</keyword>
<dbReference type="GO" id="GO:0006397">
    <property type="term" value="P:mRNA processing"/>
    <property type="evidence" value="ECO:0007669"/>
    <property type="project" value="InterPro"/>
</dbReference>
<evidence type="ECO:0000256" key="4">
    <source>
        <dbReference type="ARBA" id="ARBA00012931"/>
    </source>
</evidence>
<comment type="cofactor">
    <cofactor evidence="1">
        <name>Fe(2+)</name>
        <dbReference type="ChEBI" id="CHEBI:29033"/>
    </cofactor>
</comment>
<evidence type="ECO:0000259" key="16">
    <source>
        <dbReference type="Pfam" id="PF13532"/>
    </source>
</evidence>
<dbReference type="GO" id="GO:0046872">
    <property type="term" value="F:metal ion binding"/>
    <property type="evidence" value="ECO:0007669"/>
    <property type="project" value="UniProtKB-KW"/>
</dbReference>
<evidence type="ECO:0000256" key="1">
    <source>
        <dbReference type="ARBA" id="ARBA00001954"/>
    </source>
</evidence>
<keyword evidence="8" id="KW-0560">Oxidoreductase</keyword>
<evidence type="ECO:0000256" key="6">
    <source>
        <dbReference type="ARBA" id="ARBA00022723"/>
    </source>
</evidence>
<evidence type="ECO:0000256" key="12">
    <source>
        <dbReference type="ARBA" id="ARBA00030726"/>
    </source>
</evidence>
<evidence type="ECO:0000256" key="2">
    <source>
        <dbReference type="ARBA" id="ARBA00004324"/>
    </source>
</evidence>
<keyword evidence="18" id="KW-1185">Reference proteome</keyword>
<evidence type="ECO:0000313" key="17">
    <source>
        <dbReference type="EMBL" id="KAJ9580212.1"/>
    </source>
</evidence>
<dbReference type="PANTHER" id="PTHR32074">
    <property type="entry name" value="RNA DEMETHYLASE ALKBH5"/>
    <property type="match status" value="1"/>
</dbReference>
<dbReference type="PANTHER" id="PTHR32074:SF2">
    <property type="entry name" value="RNA DEMETHYLASE ALKBH5"/>
    <property type="match status" value="1"/>
</dbReference>
<keyword evidence="9" id="KW-0408">Iron</keyword>
<name>A0AAD8E872_DIPPU</name>
<evidence type="ECO:0000256" key="14">
    <source>
        <dbReference type="ARBA" id="ARBA00047565"/>
    </source>
</evidence>
<sequence length="336" mass="37755">MAAGYTDLRQKLQFKQKSLRSQPKEKKYSISPHQYSPYQSVEDNLVILKQIHTGIQQRRLFDNEQCAAIEEKIDEVVKFADNGKYKPCTVDRAPLRNKYFFGEGYTYGSQLSKRGPGMERLYPPGEVDPIPDWVHKLVIKPLVKANVVPEGFINSAVINDYQPGGCIVSHIDPIHIFDRPIVSVSFMSDSALSFGCKFSFKPIRVSKPILCLPLSRGCVTILSGFAADEITHCVRPEDTVARRAVILLRRVFPDAPRLAPNEVLPPLTTPRHQEINGLSRPGNEGSNPRKRVVVVSSSLHPRHHSEDSDEEEEDEEEEGKSKRCRVSPASSTSSQH</sequence>
<feature type="region of interest" description="Disordered" evidence="15">
    <location>
        <begin position="259"/>
        <end position="336"/>
    </location>
</feature>
<dbReference type="Pfam" id="PF13532">
    <property type="entry name" value="2OG-FeII_Oxy_2"/>
    <property type="match status" value="1"/>
</dbReference>
<keyword evidence="6" id="KW-0479">Metal-binding</keyword>
<dbReference type="FunFam" id="2.60.120.590:FF:000002">
    <property type="entry name" value="RNA demethylase ALKBH5"/>
    <property type="match status" value="1"/>
</dbReference>
<dbReference type="EC" id="1.14.11.53" evidence="4"/>
<reference evidence="17" key="2">
    <citation type="submission" date="2023-05" db="EMBL/GenBank/DDBJ databases">
        <authorList>
            <person name="Fouks B."/>
        </authorList>
    </citation>
    <scope>NUCLEOTIDE SEQUENCE</scope>
    <source>
        <strain evidence="17">Stay&amp;Tobe</strain>
        <tissue evidence="17">Testes</tissue>
    </source>
</reference>
<dbReference type="Proteomes" id="UP001233999">
    <property type="component" value="Unassembled WGS sequence"/>
</dbReference>
<evidence type="ECO:0000256" key="3">
    <source>
        <dbReference type="ARBA" id="ARBA00007879"/>
    </source>
</evidence>
<dbReference type="GO" id="GO:1990931">
    <property type="term" value="F:mRNA N6-methyladenosine dioxygenase activity"/>
    <property type="evidence" value="ECO:0007669"/>
    <property type="project" value="UniProtKB-EC"/>
</dbReference>
<protein>
    <recommendedName>
        <fullName evidence="5">RNA demethylase ALKBH5</fullName>
        <ecNumber evidence="4">1.14.11.53</ecNumber>
    </recommendedName>
    <alternativeName>
        <fullName evidence="12">Alkylated DNA repair protein alkB homolog 5</fullName>
    </alternativeName>
    <alternativeName>
        <fullName evidence="13">Alpha-ketoglutarate-dependent dioxygenase alkB homolog 5</fullName>
    </alternativeName>
</protein>
<comment type="catalytic activity">
    <reaction evidence="14">
        <text>an N(6)-methyladenosine in mRNA + 2-oxoglutarate + O2 = an adenosine in mRNA + formaldehyde + succinate + CO2</text>
        <dbReference type="Rhea" id="RHEA:49520"/>
        <dbReference type="Rhea" id="RHEA-COMP:12414"/>
        <dbReference type="Rhea" id="RHEA-COMP:12417"/>
        <dbReference type="ChEBI" id="CHEBI:15379"/>
        <dbReference type="ChEBI" id="CHEBI:16526"/>
        <dbReference type="ChEBI" id="CHEBI:16810"/>
        <dbReference type="ChEBI" id="CHEBI:16842"/>
        <dbReference type="ChEBI" id="CHEBI:30031"/>
        <dbReference type="ChEBI" id="CHEBI:74411"/>
        <dbReference type="ChEBI" id="CHEBI:74449"/>
        <dbReference type="EC" id="1.14.11.53"/>
    </reaction>
    <physiologicalReaction direction="left-to-right" evidence="14">
        <dbReference type="Rhea" id="RHEA:49521"/>
    </physiologicalReaction>
</comment>
<feature type="compositionally biased region" description="Acidic residues" evidence="15">
    <location>
        <begin position="307"/>
        <end position="318"/>
    </location>
</feature>
<proteinExistence type="inferred from homology"/>
<evidence type="ECO:0000256" key="13">
    <source>
        <dbReference type="ARBA" id="ARBA00033313"/>
    </source>
</evidence>
<dbReference type="SUPFAM" id="SSF51197">
    <property type="entry name" value="Clavaminate synthase-like"/>
    <property type="match status" value="1"/>
</dbReference>
<gene>
    <name evidence="17" type="ORF">L9F63_004155</name>
</gene>
<evidence type="ECO:0000256" key="9">
    <source>
        <dbReference type="ARBA" id="ARBA00023004"/>
    </source>
</evidence>
<comment type="similarity">
    <text evidence="3">Belongs to the alkB family.</text>
</comment>
<evidence type="ECO:0000256" key="11">
    <source>
        <dbReference type="ARBA" id="ARBA00023242"/>
    </source>
</evidence>
<dbReference type="InterPro" id="IPR032860">
    <property type="entry name" value="ALKBH5"/>
</dbReference>
<dbReference type="AlphaFoldDB" id="A0AAD8E872"/>
<reference evidence="17" key="1">
    <citation type="journal article" date="2023" name="IScience">
        <title>Live-bearing cockroach genome reveals convergent evolutionary mechanisms linked to viviparity in insects and beyond.</title>
        <authorList>
            <person name="Fouks B."/>
            <person name="Harrison M.C."/>
            <person name="Mikhailova A.A."/>
            <person name="Marchal E."/>
            <person name="English S."/>
            <person name="Carruthers M."/>
            <person name="Jennings E.C."/>
            <person name="Chiamaka E.L."/>
            <person name="Frigard R.A."/>
            <person name="Pippel M."/>
            <person name="Attardo G.M."/>
            <person name="Benoit J.B."/>
            <person name="Bornberg-Bauer E."/>
            <person name="Tobe S.S."/>
        </authorList>
    </citation>
    <scope>NUCLEOTIDE SEQUENCE</scope>
    <source>
        <strain evidence="17">Stay&amp;Tobe</strain>
    </source>
</reference>
<dbReference type="GO" id="GO:0016607">
    <property type="term" value="C:nuclear speck"/>
    <property type="evidence" value="ECO:0007669"/>
    <property type="project" value="UniProtKB-SubCell"/>
</dbReference>
<evidence type="ECO:0000313" key="18">
    <source>
        <dbReference type="Proteomes" id="UP001233999"/>
    </source>
</evidence>
<accession>A0AAD8E872</accession>
<comment type="subcellular location">
    <subcellularLocation>
        <location evidence="2">Nucleus speckle</location>
    </subcellularLocation>
</comment>
<organism evidence="17 18">
    <name type="scientific">Diploptera punctata</name>
    <name type="common">Pacific beetle cockroach</name>
    <dbReference type="NCBI Taxonomy" id="6984"/>
    <lineage>
        <taxon>Eukaryota</taxon>
        <taxon>Metazoa</taxon>
        <taxon>Ecdysozoa</taxon>
        <taxon>Arthropoda</taxon>
        <taxon>Hexapoda</taxon>
        <taxon>Insecta</taxon>
        <taxon>Pterygota</taxon>
        <taxon>Neoptera</taxon>
        <taxon>Polyneoptera</taxon>
        <taxon>Dictyoptera</taxon>
        <taxon>Blattodea</taxon>
        <taxon>Blaberoidea</taxon>
        <taxon>Blaberidae</taxon>
        <taxon>Diplopterinae</taxon>
        <taxon>Diploptera</taxon>
    </lineage>
</organism>
<dbReference type="EMBL" id="JASPKZ010008356">
    <property type="protein sequence ID" value="KAJ9580212.1"/>
    <property type="molecule type" value="Genomic_DNA"/>
</dbReference>
<keyword evidence="10" id="KW-1015">Disulfide bond</keyword>
<dbReference type="InterPro" id="IPR027450">
    <property type="entry name" value="AlkB-like"/>
</dbReference>
<evidence type="ECO:0000256" key="7">
    <source>
        <dbReference type="ARBA" id="ARBA00022964"/>
    </source>
</evidence>
<evidence type="ECO:0000256" key="8">
    <source>
        <dbReference type="ARBA" id="ARBA00023002"/>
    </source>
</evidence>
<dbReference type="Gene3D" id="2.60.120.590">
    <property type="entry name" value="Alpha-ketoglutarate-dependent dioxygenase AlkB-like"/>
    <property type="match status" value="1"/>
</dbReference>
<feature type="domain" description="Alpha-ketoglutarate-dependent dioxygenase AlkB-like" evidence="16">
    <location>
        <begin position="122"/>
        <end position="239"/>
    </location>
</feature>
<dbReference type="GO" id="GO:0006406">
    <property type="term" value="P:mRNA export from nucleus"/>
    <property type="evidence" value="ECO:0007669"/>
    <property type="project" value="TreeGrafter"/>
</dbReference>
<comment type="caution">
    <text evidence="17">The sequence shown here is derived from an EMBL/GenBank/DDBJ whole genome shotgun (WGS) entry which is preliminary data.</text>
</comment>